<comment type="caution">
    <text evidence="3">The sequence shown here is derived from an EMBL/GenBank/DDBJ whole genome shotgun (WGS) entry which is preliminary data.</text>
</comment>
<name>A0AAD4QZP6_9BILA</name>
<feature type="region of interest" description="Disordered" evidence="1">
    <location>
        <begin position="148"/>
        <end position="167"/>
    </location>
</feature>
<proteinExistence type="predicted"/>
<protein>
    <submittedName>
        <fullName evidence="3">Uncharacterized protein</fullName>
    </submittedName>
</protein>
<sequence>MNSSTTAILLSVGISLAVLLLCCLAIFIVCYFSLCDDCCESKDDYGENDIIIDAPLPKPDTETLEKMRLAAPSSRTTKKLQPSSISPSYFTKRYKGPIVIHQWQPLKTVHDLTNDRIPSELPKDKITFSKDANEVYEFGSAIEKLKLDDPGKTKTSRSDFDTGLSNNTLQAQSLKLHSMPSEHGFAATDKAPAPR</sequence>
<keyword evidence="2" id="KW-1133">Transmembrane helix</keyword>
<dbReference type="Proteomes" id="UP001201812">
    <property type="component" value="Unassembled WGS sequence"/>
</dbReference>
<evidence type="ECO:0000256" key="1">
    <source>
        <dbReference type="SAM" id="MobiDB-lite"/>
    </source>
</evidence>
<evidence type="ECO:0000313" key="4">
    <source>
        <dbReference type="Proteomes" id="UP001201812"/>
    </source>
</evidence>
<reference evidence="3" key="1">
    <citation type="submission" date="2022-01" db="EMBL/GenBank/DDBJ databases">
        <title>Genome Sequence Resource for Two Populations of Ditylenchus destructor, the Migratory Endoparasitic Phytonematode.</title>
        <authorList>
            <person name="Zhang H."/>
            <person name="Lin R."/>
            <person name="Xie B."/>
        </authorList>
    </citation>
    <scope>NUCLEOTIDE SEQUENCE</scope>
    <source>
        <strain evidence="3">BazhouSP</strain>
    </source>
</reference>
<feature type="region of interest" description="Disordered" evidence="1">
    <location>
        <begin position="173"/>
        <end position="195"/>
    </location>
</feature>
<gene>
    <name evidence="3" type="ORF">DdX_09938</name>
</gene>
<keyword evidence="2" id="KW-0472">Membrane</keyword>
<organism evidence="3 4">
    <name type="scientific">Ditylenchus destructor</name>
    <dbReference type="NCBI Taxonomy" id="166010"/>
    <lineage>
        <taxon>Eukaryota</taxon>
        <taxon>Metazoa</taxon>
        <taxon>Ecdysozoa</taxon>
        <taxon>Nematoda</taxon>
        <taxon>Chromadorea</taxon>
        <taxon>Rhabditida</taxon>
        <taxon>Tylenchina</taxon>
        <taxon>Tylenchomorpha</taxon>
        <taxon>Sphaerularioidea</taxon>
        <taxon>Anguinidae</taxon>
        <taxon>Anguininae</taxon>
        <taxon>Ditylenchus</taxon>
    </lineage>
</organism>
<feature type="transmembrane region" description="Helical" evidence="2">
    <location>
        <begin position="7"/>
        <end position="34"/>
    </location>
</feature>
<dbReference type="EMBL" id="JAKKPZ010000020">
    <property type="protein sequence ID" value="KAI1711976.1"/>
    <property type="molecule type" value="Genomic_DNA"/>
</dbReference>
<evidence type="ECO:0000313" key="3">
    <source>
        <dbReference type="EMBL" id="KAI1711976.1"/>
    </source>
</evidence>
<keyword evidence="2" id="KW-0812">Transmembrane</keyword>
<feature type="compositionally biased region" description="Basic and acidic residues" evidence="1">
    <location>
        <begin position="148"/>
        <end position="160"/>
    </location>
</feature>
<keyword evidence="4" id="KW-1185">Reference proteome</keyword>
<dbReference type="AlphaFoldDB" id="A0AAD4QZP6"/>
<accession>A0AAD4QZP6</accession>
<evidence type="ECO:0000256" key="2">
    <source>
        <dbReference type="SAM" id="Phobius"/>
    </source>
</evidence>